<accession>A0ABT8RC52</accession>
<gene>
    <name evidence="1" type="ORF">Q0590_23565</name>
</gene>
<organism evidence="1 2">
    <name type="scientific">Rhodocytophaga aerolata</name>
    <dbReference type="NCBI Taxonomy" id="455078"/>
    <lineage>
        <taxon>Bacteria</taxon>
        <taxon>Pseudomonadati</taxon>
        <taxon>Bacteroidota</taxon>
        <taxon>Cytophagia</taxon>
        <taxon>Cytophagales</taxon>
        <taxon>Rhodocytophagaceae</taxon>
        <taxon>Rhodocytophaga</taxon>
    </lineage>
</organism>
<keyword evidence="2" id="KW-1185">Reference proteome</keyword>
<sequence length="126" mass="14030">MYYLRTYIASLLLIIYLFAQAIQAMAIPSSVATGNIKIRKECKFKKAKKQKLTSHSWVVYQNQSDEASVPAEALVIQCGADITNLPYSYAYSLESTFSQQIVYLPGVTTHYTSPNLLTDVGPPKMA</sequence>
<evidence type="ECO:0000313" key="2">
    <source>
        <dbReference type="Proteomes" id="UP001168528"/>
    </source>
</evidence>
<comment type="caution">
    <text evidence="1">The sequence shown here is derived from an EMBL/GenBank/DDBJ whole genome shotgun (WGS) entry which is preliminary data.</text>
</comment>
<dbReference type="Proteomes" id="UP001168528">
    <property type="component" value="Unassembled WGS sequence"/>
</dbReference>
<dbReference type="RefSeq" id="WP_302040077.1">
    <property type="nucleotide sequence ID" value="NZ_JAUKPO010000017.1"/>
</dbReference>
<evidence type="ECO:0000313" key="1">
    <source>
        <dbReference type="EMBL" id="MDO1449276.1"/>
    </source>
</evidence>
<reference evidence="1" key="1">
    <citation type="submission" date="2023-07" db="EMBL/GenBank/DDBJ databases">
        <title>The genome sequence of Rhodocytophaga aerolata KACC 12507.</title>
        <authorList>
            <person name="Zhang X."/>
        </authorList>
    </citation>
    <scope>NUCLEOTIDE SEQUENCE</scope>
    <source>
        <strain evidence="1">KACC 12507</strain>
    </source>
</reference>
<proteinExistence type="predicted"/>
<protein>
    <submittedName>
        <fullName evidence="1">Uncharacterized protein</fullName>
    </submittedName>
</protein>
<dbReference type="EMBL" id="JAUKPO010000017">
    <property type="protein sequence ID" value="MDO1449276.1"/>
    <property type="molecule type" value="Genomic_DNA"/>
</dbReference>
<name>A0ABT8RC52_9BACT</name>